<protein>
    <recommendedName>
        <fullName evidence="2">site-specific DNA-methyltransferase (cytosine-N(4)-specific)</fullName>
        <ecNumber evidence="2">2.1.1.113</ecNumber>
    </recommendedName>
</protein>
<organism evidence="8 9">
    <name type="scientific">Nostoc flagelliforme CCNUN1</name>
    <dbReference type="NCBI Taxonomy" id="2038116"/>
    <lineage>
        <taxon>Bacteria</taxon>
        <taxon>Bacillati</taxon>
        <taxon>Cyanobacteriota</taxon>
        <taxon>Cyanophyceae</taxon>
        <taxon>Nostocales</taxon>
        <taxon>Nostocaceae</taxon>
        <taxon>Nostoc</taxon>
    </lineage>
</organism>
<dbReference type="AlphaFoldDB" id="A0A2K8T306"/>
<evidence type="ECO:0000256" key="5">
    <source>
        <dbReference type="ARBA" id="ARBA00022691"/>
    </source>
</evidence>
<dbReference type="GO" id="GO:0015667">
    <property type="term" value="F:site-specific DNA-methyltransferase (cytosine-N4-specific) activity"/>
    <property type="evidence" value="ECO:0007669"/>
    <property type="project" value="UniProtKB-EC"/>
</dbReference>
<gene>
    <name evidence="8" type="ORF">COO91_08098</name>
</gene>
<dbReference type="GO" id="GO:0032259">
    <property type="term" value="P:methylation"/>
    <property type="evidence" value="ECO:0007669"/>
    <property type="project" value="UniProtKB-KW"/>
</dbReference>
<keyword evidence="3 8" id="KW-0489">Methyltransferase</keyword>
<keyword evidence="9" id="KW-1185">Reference proteome</keyword>
<comment type="similarity">
    <text evidence="1">Belongs to the N(4)/N(6)-methyltransferase family. N(4) subfamily.</text>
</comment>
<dbReference type="InterPro" id="IPR017985">
    <property type="entry name" value="MeTrfase_CN4_CS"/>
</dbReference>
<keyword evidence="6" id="KW-0680">Restriction system</keyword>
<dbReference type="EMBL" id="CP024785">
    <property type="protein sequence ID" value="AUB42000.1"/>
    <property type="molecule type" value="Genomic_DNA"/>
</dbReference>
<evidence type="ECO:0000256" key="3">
    <source>
        <dbReference type="ARBA" id="ARBA00022603"/>
    </source>
</evidence>
<sequence>MSLFEKEQRNERKELVLESPVSPSNLMRQNLFEQFRSKIIDNPSLDRKLVSFQANKQSPFYSWFKYREGFSCQLVQYLLQTLMPRSGILLDPFAGGGSALFAARDLGWTTEGIEALPVGIYAMKARIAAEKLNVESFRNSIKQILSEDFSKYYESKHALKHISITNGAFHEDEEKQLVGYISYCNQYIKDENIKLVFLYAGFCILEDISYTRKDGQYLRWDVRSGRSQGKTSFNKGIILSFRQAIESKLSQILNDLAEKPEQMSLFKEEKEENISKKQINILSGSCLEILPTLPESSIDFVLTSPPYANRYDYTRTYALELVYLGYNSEEVKKLRQTMLSCTVENRDKRQYLEEYYRKLNCVEGFHEIEKTFNEQAALQEVLSILDDYRDKGKLNNSNIARLVRNYFYEMCYVIYELARLIKPGGIITMVNDNVRYAGEEIPVDIILSDFAESFGLKVKFIWTLGRGKGNSSQQMGNHGRTELRKCVYVWEKERT</sequence>
<dbReference type="REBASE" id="225802">
    <property type="entry name" value="M.NflNUN1ORF8098P"/>
</dbReference>
<dbReference type="Gene3D" id="3.40.50.150">
    <property type="entry name" value="Vaccinia Virus protein VP39"/>
    <property type="match status" value="2"/>
</dbReference>
<keyword evidence="4" id="KW-0808">Transferase</keyword>
<dbReference type="KEGG" id="nfl:COO91_08098"/>
<dbReference type="EC" id="2.1.1.113" evidence="2"/>
<dbReference type="SUPFAM" id="SSF53335">
    <property type="entry name" value="S-adenosyl-L-methionine-dependent methyltransferases"/>
    <property type="match status" value="2"/>
</dbReference>
<name>A0A2K8T306_9NOSO</name>
<evidence type="ECO:0000256" key="1">
    <source>
        <dbReference type="ARBA" id="ARBA00010203"/>
    </source>
</evidence>
<evidence type="ECO:0000256" key="6">
    <source>
        <dbReference type="ARBA" id="ARBA00022747"/>
    </source>
</evidence>
<evidence type="ECO:0000313" key="9">
    <source>
        <dbReference type="Proteomes" id="UP000232003"/>
    </source>
</evidence>
<evidence type="ECO:0000313" key="8">
    <source>
        <dbReference type="EMBL" id="AUB42000.1"/>
    </source>
</evidence>
<dbReference type="InterPro" id="IPR029063">
    <property type="entry name" value="SAM-dependent_MTases_sf"/>
</dbReference>
<evidence type="ECO:0000256" key="2">
    <source>
        <dbReference type="ARBA" id="ARBA00012185"/>
    </source>
</evidence>
<dbReference type="GO" id="GO:0009307">
    <property type="term" value="P:DNA restriction-modification system"/>
    <property type="evidence" value="ECO:0007669"/>
    <property type="project" value="UniProtKB-KW"/>
</dbReference>
<dbReference type="PROSITE" id="PS00093">
    <property type="entry name" value="N4_MTASE"/>
    <property type="match status" value="1"/>
</dbReference>
<dbReference type="GO" id="GO:0003677">
    <property type="term" value="F:DNA binding"/>
    <property type="evidence" value="ECO:0007669"/>
    <property type="project" value="InterPro"/>
</dbReference>
<keyword evidence="5" id="KW-0949">S-adenosyl-L-methionine</keyword>
<proteinExistence type="inferred from homology"/>
<accession>A0A2K8T306</accession>
<dbReference type="Proteomes" id="UP000232003">
    <property type="component" value="Chromosome"/>
</dbReference>
<comment type="catalytic activity">
    <reaction evidence="7">
        <text>a 2'-deoxycytidine in DNA + S-adenosyl-L-methionine = an N(4)-methyl-2'-deoxycytidine in DNA + S-adenosyl-L-homocysteine + H(+)</text>
        <dbReference type="Rhea" id="RHEA:16857"/>
        <dbReference type="Rhea" id="RHEA-COMP:11369"/>
        <dbReference type="Rhea" id="RHEA-COMP:13674"/>
        <dbReference type="ChEBI" id="CHEBI:15378"/>
        <dbReference type="ChEBI" id="CHEBI:57856"/>
        <dbReference type="ChEBI" id="CHEBI:59789"/>
        <dbReference type="ChEBI" id="CHEBI:85452"/>
        <dbReference type="ChEBI" id="CHEBI:137933"/>
        <dbReference type="EC" id="2.1.1.113"/>
    </reaction>
</comment>
<evidence type="ECO:0000256" key="7">
    <source>
        <dbReference type="ARBA" id="ARBA00049120"/>
    </source>
</evidence>
<evidence type="ECO:0000256" key="4">
    <source>
        <dbReference type="ARBA" id="ARBA00022679"/>
    </source>
</evidence>
<reference evidence="8 9" key="1">
    <citation type="submission" date="2017-11" db="EMBL/GenBank/DDBJ databases">
        <title>Complete genome of a free-living desiccation-tolerant cyanobacterium and its photosynthetic adaptation to extreme terrestrial habitat.</title>
        <authorList>
            <person name="Shang J."/>
        </authorList>
    </citation>
    <scope>NUCLEOTIDE SEQUENCE [LARGE SCALE GENOMIC DNA]</scope>
    <source>
        <strain evidence="8 9">CCNUN1</strain>
    </source>
</reference>